<dbReference type="GO" id="GO:0005634">
    <property type="term" value="C:nucleus"/>
    <property type="evidence" value="ECO:0007669"/>
    <property type="project" value="UniProtKB-UniRule"/>
</dbReference>
<name>A0A8S9ZF16_9BILA</name>
<dbReference type="PROSITE" id="PS50118">
    <property type="entry name" value="HMG_BOX_2"/>
    <property type="match status" value="1"/>
</dbReference>
<dbReference type="InterPro" id="IPR050342">
    <property type="entry name" value="HMGB"/>
</dbReference>
<accession>A0A8S9ZF16</accession>
<dbReference type="PANTHER" id="PTHR48112:SF22">
    <property type="entry name" value="MITOCHONDRIAL TRANSCRIPTION FACTOR A, ISOFORM B"/>
    <property type="match status" value="1"/>
</dbReference>
<sequence>MPKAAKKAKDPDMPKRNLSAYFIWMKENRERIKQPGMSVAEVAKAGGVEWGKLSASDKSVWEKKVNFYINMFLIKINF</sequence>
<keyword evidence="5" id="KW-1185">Reference proteome</keyword>
<keyword evidence="1 2" id="KW-0238">DNA-binding</keyword>
<reference evidence="4" key="1">
    <citation type="journal article" date="2020" name="Ecol. Evol.">
        <title>Genome structure and content of the rice root-knot nematode (Meloidogyne graminicola).</title>
        <authorList>
            <person name="Phan N.T."/>
            <person name="Danchin E.G.J."/>
            <person name="Klopp C."/>
            <person name="Perfus-Barbeoch L."/>
            <person name="Kozlowski D.K."/>
            <person name="Koutsovoulos G.D."/>
            <person name="Lopez-Roques C."/>
            <person name="Bouchez O."/>
            <person name="Zahm M."/>
            <person name="Besnard G."/>
            <person name="Bellafiore S."/>
        </authorList>
    </citation>
    <scope>NUCLEOTIDE SEQUENCE</scope>
    <source>
        <strain evidence="4">VN-18</strain>
    </source>
</reference>
<dbReference type="Gene3D" id="1.10.30.10">
    <property type="entry name" value="High mobility group box domain"/>
    <property type="match status" value="1"/>
</dbReference>
<dbReference type="PANTHER" id="PTHR48112">
    <property type="entry name" value="HIGH MOBILITY GROUP PROTEIN DSP1"/>
    <property type="match status" value="1"/>
</dbReference>
<dbReference type="InterPro" id="IPR036910">
    <property type="entry name" value="HMG_box_dom_sf"/>
</dbReference>
<gene>
    <name evidence="4" type="ORF">Mgra_00008737</name>
</gene>
<evidence type="ECO:0000256" key="1">
    <source>
        <dbReference type="ARBA" id="ARBA00023125"/>
    </source>
</evidence>
<proteinExistence type="predicted"/>
<dbReference type="Proteomes" id="UP000605970">
    <property type="component" value="Unassembled WGS sequence"/>
</dbReference>
<keyword evidence="2" id="KW-0539">Nucleus</keyword>
<evidence type="ECO:0000256" key="2">
    <source>
        <dbReference type="PROSITE-ProRule" id="PRU00267"/>
    </source>
</evidence>
<evidence type="ECO:0000313" key="5">
    <source>
        <dbReference type="Proteomes" id="UP000605970"/>
    </source>
</evidence>
<dbReference type="EMBL" id="JABEBT010000121">
    <property type="protein sequence ID" value="KAF7631030.1"/>
    <property type="molecule type" value="Genomic_DNA"/>
</dbReference>
<dbReference type="GO" id="GO:0003677">
    <property type="term" value="F:DNA binding"/>
    <property type="evidence" value="ECO:0007669"/>
    <property type="project" value="UniProtKB-UniRule"/>
</dbReference>
<dbReference type="InterPro" id="IPR009071">
    <property type="entry name" value="HMG_box_dom"/>
</dbReference>
<dbReference type="SMART" id="SM00398">
    <property type="entry name" value="HMG"/>
    <property type="match status" value="1"/>
</dbReference>
<protein>
    <submittedName>
        <fullName evidence="4">HMG box domain-containing protein</fullName>
    </submittedName>
</protein>
<dbReference type="AlphaFoldDB" id="A0A8S9ZF16"/>
<comment type="caution">
    <text evidence="4">The sequence shown here is derived from an EMBL/GenBank/DDBJ whole genome shotgun (WGS) entry which is preliminary data.</text>
</comment>
<feature type="domain" description="HMG box" evidence="3">
    <location>
        <begin position="14"/>
        <end position="64"/>
    </location>
</feature>
<dbReference type="GO" id="GO:0006357">
    <property type="term" value="P:regulation of transcription by RNA polymerase II"/>
    <property type="evidence" value="ECO:0007669"/>
    <property type="project" value="TreeGrafter"/>
</dbReference>
<dbReference type="Pfam" id="PF00505">
    <property type="entry name" value="HMG_box"/>
    <property type="match status" value="1"/>
</dbReference>
<feature type="DNA-binding region" description="HMG box" evidence="2">
    <location>
        <begin position="14"/>
        <end position="64"/>
    </location>
</feature>
<evidence type="ECO:0000259" key="3">
    <source>
        <dbReference type="PROSITE" id="PS50118"/>
    </source>
</evidence>
<dbReference type="SUPFAM" id="SSF47095">
    <property type="entry name" value="HMG-box"/>
    <property type="match status" value="1"/>
</dbReference>
<dbReference type="OrthoDB" id="1919336at2759"/>
<evidence type="ECO:0000313" key="4">
    <source>
        <dbReference type="EMBL" id="KAF7631030.1"/>
    </source>
</evidence>
<organism evidence="4 5">
    <name type="scientific">Meloidogyne graminicola</name>
    <dbReference type="NCBI Taxonomy" id="189291"/>
    <lineage>
        <taxon>Eukaryota</taxon>
        <taxon>Metazoa</taxon>
        <taxon>Ecdysozoa</taxon>
        <taxon>Nematoda</taxon>
        <taxon>Chromadorea</taxon>
        <taxon>Rhabditida</taxon>
        <taxon>Tylenchina</taxon>
        <taxon>Tylenchomorpha</taxon>
        <taxon>Tylenchoidea</taxon>
        <taxon>Meloidogynidae</taxon>
        <taxon>Meloidogyninae</taxon>
        <taxon>Meloidogyne</taxon>
    </lineage>
</organism>